<evidence type="ECO:0000313" key="6">
    <source>
        <dbReference type="EMBL" id="MEK9510696.1"/>
    </source>
</evidence>
<reference evidence="6 7" key="1">
    <citation type="journal article" date="2024" name="Front. Microbiol.">
        <title>Transcriptomic insights into the dominance of two phototrophs throughout the water column of a tropical hypersaline-alkaline crater lake (Dziani Dzaha, Mayotte).</title>
        <authorList>
            <person name="Duperron S."/>
            <person name="Halary S."/>
            <person name="Bouly J.-P."/>
            <person name="Roussel T."/>
            <person name="Hugoni M."/>
            <person name="Bruto M."/>
            <person name="Oger P."/>
            <person name="Duval C."/>
            <person name="Woo A."/>
            <person name="Jezequiel D."/>
            <person name="Ader M."/>
            <person name="Leboulanger C."/>
            <person name="Agogue H."/>
            <person name="Grossi V."/>
            <person name="Trousselier M."/>
            <person name="Bernard C."/>
        </authorList>
    </citation>
    <scope>NUCLEOTIDE SEQUENCE [LARGE SCALE GENOMIC DNA]</scope>
    <source>
        <strain evidence="6 7">PMC 851.14</strain>
    </source>
</reference>
<accession>A0ABU9EFI0</accession>
<dbReference type="Gene3D" id="1.10.287.470">
    <property type="entry name" value="Helix hairpin bin"/>
    <property type="match status" value="1"/>
</dbReference>
<evidence type="ECO:0000259" key="4">
    <source>
        <dbReference type="Pfam" id="PF25876"/>
    </source>
</evidence>
<comment type="similarity">
    <text evidence="1">Belongs to the membrane fusion protein (MFP) (TC 8.A.1) family.</text>
</comment>
<evidence type="ECO:0000313" key="7">
    <source>
        <dbReference type="Proteomes" id="UP001387447"/>
    </source>
</evidence>
<dbReference type="Pfam" id="PF25876">
    <property type="entry name" value="HH_MFP_RND"/>
    <property type="match status" value="1"/>
</dbReference>
<evidence type="ECO:0000256" key="2">
    <source>
        <dbReference type="SAM" id="Coils"/>
    </source>
</evidence>
<feature type="coiled-coil region" evidence="2">
    <location>
        <begin position="269"/>
        <end position="317"/>
    </location>
</feature>
<dbReference type="Pfam" id="PF25954">
    <property type="entry name" value="Beta-barrel_RND_2"/>
    <property type="match status" value="1"/>
</dbReference>
<feature type="region of interest" description="Disordered" evidence="3">
    <location>
        <begin position="1"/>
        <end position="21"/>
    </location>
</feature>
<keyword evidence="7" id="KW-1185">Reference proteome</keyword>
<feature type="coiled-coil region" evidence="2">
    <location>
        <begin position="161"/>
        <end position="230"/>
    </location>
</feature>
<dbReference type="PANTHER" id="PTHR30469">
    <property type="entry name" value="MULTIDRUG RESISTANCE PROTEIN MDTA"/>
    <property type="match status" value="1"/>
</dbReference>
<evidence type="ECO:0000259" key="5">
    <source>
        <dbReference type="Pfam" id="PF25954"/>
    </source>
</evidence>
<dbReference type="SUPFAM" id="SSF111369">
    <property type="entry name" value="HlyD-like secretion proteins"/>
    <property type="match status" value="3"/>
</dbReference>
<comment type="caution">
    <text evidence="6">The sequence shown here is derived from an EMBL/GenBank/DDBJ whole genome shotgun (WGS) entry which is preliminary data.</text>
</comment>
<dbReference type="Gene3D" id="2.40.420.20">
    <property type="match status" value="1"/>
</dbReference>
<keyword evidence="2" id="KW-0175">Coiled coil</keyword>
<name>A0ABU9EFI0_LIMFS</name>
<dbReference type="InterPro" id="IPR058792">
    <property type="entry name" value="Beta-barrel_RND_2"/>
</dbReference>
<evidence type="ECO:0000256" key="3">
    <source>
        <dbReference type="SAM" id="MobiDB-lite"/>
    </source>
</evidence>
<organism evidence="6 7">
    <name type="scientific">Limnospira fusiformis PMC 851.14</name>
    <dbReference type="NCBI Taxonomy" id="2219512"/>
    <lineage>
        <taxon>Bacteria</taxon>
        <taxon>Bacillati</taxon>
        <taxon>Cyanobacteriota</taxon>
        <taxon>Cyanophyceae</taxon>
        <taxon>Oscillatoriophycideae</taxon>
        <taxon>Oscillatoriales</taxon>
        <taxon>Sirenicapillariaceae</taxon>
        <taxon>Limnospira</taxon>
    </lineage>
</organism>
<feature type="domain" description="CusB-like beta-barrel" evidence="5">
    <location>
        <begin position="351"/>
        <end position="428"/>
    </location>
</feature>
<proteinExistence type="inferred from homology"/>
<evidence type="ECO:0000256" key="1">
    <source>
        <dbReference type="ARBA" id="ARBA00009477"/>
    </source>
</evidence>
<dbReference type="Gene3D" id="2.40.50.100">
    <property type="match status" value="1"/>
</dbReference>
<dbReference type="InterPro" id="IPR058624">
    <property type="entry name" value="MdtA-like_HH"/>
</dbReference>
<dbReference type="NCBIfam" id="TIGR01730">
    <property type="entry name" value="RND_mfp"/>
    <property type="match status" value="1"/>
</dbReference>
<feature type="domain" description="Multidrug resistance protein MdtA-like alpha-helical hairpin" evidence="4">
    <location>
        <begin position="203"/>
        <end position="275"/>
    </location>
</feature>
<dbReference type="PANTHER" id="PTHR30469:SF15">
    <property type="entry name" value="HLYD FAMILY OF SECRETION PROTEINS"/>
    <property type="match status" value="1"/>
</dbReference>
<dbReference type="Proteomes" id="UP001387447">
    <property type="component" value="Unassembled WGS sequence"/>
</dbReference>
<protein>
    <submittedName>
        <fullName evidence="6">Efflux RND transporter periplasmic adaptor subunit</fullName>
    </submittedName>
</protein>
<gene>
    <name evidence="6" type="ORF">AAEJ74_03100</name>
</gene>
<dbReference type="Gene3D" id="2.40.30.170">
    <property type="match status" value="1"/>
</dbReference>
<sequence length="540" mass="57328">MVHKDTLPDIDDDQYPELSLNGDRVKFEDLEEEPEEAVPPQGGSLRNMVIGVVIGIVATLGVLHFSSNNSSEPVTEESPGVEVAPAVSPSATQTVTVAPVEMTTVTRTLDVTGTVEAYDLLPVLPQASAVQIQQVLVNQGEMVTEGQVMAVLDDSVLRSQIDQANAQVESANSLVRQREANLGQAQAGLAQAQASLLEAESLLTQNQARLAEAKANLDQARREVERYEDLSSQGVVSRQELETRITTAKTAEEGVRVAEANISSARATISSARANIGSAEANVESAESNIRSAEAEVRSAQARVRQLETQREQTIVRAPMSGIVAQRTARVGDVTGNQQLFSIIAENQLELHAKVPETQLSQVRIGAAVTVTSDADQNLQVRGVVREIAPLIDPQSRQATVKIDLPPLGAIRDSFLRPGMFLRAAITTTTVQGMKVPARAIVPQADGSSIVYRLLPDDTVEARTVEVGNVIAVIPGDLSQASIEIIQGLNVGDRIAIAGASYLKDGDKVNVVSPVNHETPYLVPCGRGDNVGGGAGLSPP</sequence>
<dbReference type="EMBL" id="JBBWYZ010000002">
    <property type="protein sequence ID" value="MEK9510696.1"/>
    <property type="molecule type" value="Genomic_DNA"/>
</dbReference>
<dbReference type="InterPro" id="IPR006143">
    <property type="entry name" value="RND_pump_MFP"/>
</dbReference>
<dbReference type="RefSeq" id="WP_368662811.1">
    <property type="nucleotide sequence ID" value="NZ_JBBWYZ010000002.1"/>
</dbReference>